<proteinExistence type="predicted"/>
<organism evidence="1 2">
    <name type="scientific">Clostridium bovifaecis</name>
    <dbReference type="NCBI Taxonomy" id="2184719"/>
    <lineage>
        <taxon>Bacteria</taxon>
        <taxon>Bacillati</taxon>
        <taxon>Bacillota</taxon>
        <taxon>Clostridia</taxon>
        <taxon>Eubacteriales</taxon>
        <taxon>Clostridiaceae</taxon>
        <taxon>Clostridium</taxon>
    </lineage>
</organism>
<dbReference type="Proteomes" id="UP000422764">
    <property type="component" value="Chromosome"/>
</dbReference>
<sequence length="299" mass="35459">MLFFTIIYNNEKEDIMDYLSDMKEYFEQKSIFLGISESINSGFNFVKIFCNDADFNSKLRNRFHLYIANILYKVVIKEYYEDEMYHYLTDTYFFLRYDEMKEVANRSFRILNDEEKITDEDIVYCMNKKNDIIDKIKACIEENNELNVQGFVTFRVKELRGDLEDIVNKVVEKYMAEKEYNEFIKLLKYFVEVQESKIDEINLAIKEDGSYSIQDKKGNDIMNEILNDLSDAKYIGTVGVEDLIISGLITYCPEKIIIHCESNCRNKELIDTIKKVFESRVKVCNECEICMEIKNTIKV</sequence>
<accession>A0A6I6ERY0</accession>
<evidence type="ECO:0000313" key="2">
    <source>
        <dbReference type="Proteomes" id="UP000422764"/>
    </source>
</evidence>
<gene>
    <name evidence="1" type="primary">ytxC</name>
    <name evidence="1" type="ORF">GOM49_07525</name>
</gene>
<protein>
    <submittedName>
        <fullName evidence="1">Putative sporulation protein YtxC</fullName>
    </submittedName>
</protein>
<dbReference type="NCBIfam" id="TIGR02834">
    <property type="entry name" value="spo_ytxC"/>
    <property type="match status" value="1"/>
</dbReference>
<reference evidence="1 2" key="1">
    <citation type="submission" date="2019-12" db="EMBL/GenBank/DDBJ databases">
        <title>Genome sequenceing of Clostridium bovifaecis.</title>
        <authorList>
            <person name="Yao Y."/>
        </authorList>
    </citation>
    <scope>NUCLEOTIDE SEQUENCE [LARGE SCALE GENOMIC DNA]</scope>
    <source>
        <strain evidence="1 2">BXX</strain>
    </source>
</reference>
<dbReference type="Pfam" id="PF08812">
    <property type="entry name" value="YtxC"/>
    <property type="match status" value="1"/>
</dbReference>
<dbReference type="EMBL" id="CP046522">
    <property type="protein sequence ID" value="QGU94960.1"/>
    <property type="molecule type" value="Genomic_DNA"/>
</dbReference>
<dbReference type="InterPro" id="IPR014199">
    <property type="entry name" value="Spore_YtxC"/>
</dbReference>
<name>A0A6I6ERY0_9CLOT</name>
<evidence type="ECO:0000313" key="1">
    <source>
        <dbReference type="EMBL" id="QGU94960.1"/>
    </source>
</evidence>
<dbReference type="AlphaFoldDB" id="A0A6I6ERY0"/>
<keyword evidence="2" id="KW-1185">Reference proteome</keyword>